<dbReference type="AlphaFoldDB" id="A0A9D4C3G5"/>
<evidence type="ECO:0000313" key="3">
    <source>
        <dbReference type="Proteomes" id="UP000828390"/>
    </source>
</evidence>
<keyword evidence="3" id="KW-1185">Reference proteome</keyword>
<name>A0A9D4C3G5_DREPO</name>
<gene>
    <name evidence="2" type="ORF">DPMN_059105</name>
</gene>
<organism evidence="2 3">
    <name type="scientific">Dreissena polymorpha</name>
    <name type="common">Zebra mussel</name>
    <name type="synonym">Mytilus polymorpha</name>
    <dbReference type="NCBI Taxonomy" id="45954"/>
    <lineage>
        <taxon>Eukaryota</taxon>
        <taxon>Metazoa</taxon>
        <taxon>Spiralia</taxon>
        <taxon>Lophotrochozoa</taxon>
        <taxon>Mollusca</taxon>
        <taxon>Bivalvia</taxon>
        <taxon>Autobranchia</taxon>
        <taxon>Heteroconchia</taxon>
        <taxon>Euheterodonta</taxon>
        <taxon>Imparidentia</taxon>
        <taxon>Neoheterodontei</taxon>
        <taxon>Myida</taxon>
        <taxon>Dreissenoidea</taxon>
        <taxon>Dreissenidae</taxon>
        <taxon>Dreissena</taxon>
    </lineage>
</organism>
<evidence type="ECO:0000256" key="1">
    <source>
        <dbReference type="SAM" id="MobiDB-lite"/>
    </source>
</evidence>
<dbReference type="EMBL" id="JAIWYP010000013">
    <property type="protein sequence ID" value="KAH3716383.1"/>
    <property type="molecule type" value="Genomic_DNA"/>
</dbReference>
<comment type="caution">
    <text evidence="2">The sequence shown here is derived from an EMBL/GenBank/DDBJ whole genome shotgun (WGS) entry which is preliminary data.</text>
</comment>
<evidence type="ECO:0000313" key="2">
    <source>
        <dbReference type="EMBL" id="KAH3716383.1"/>
    </source>
</evidence>
<accession>A0A9D4C3G5</accession>
<reference evidence="2" key="2">
    <citation type="submission" date="2020-11" db="EMBL/GenBank/DDBJ databases">
        <authorList>
            <person name="McCartney M.A."/>
            <person name="Auch B."/>
            <person name="Kono T."/>
            <person name="Mallez S."/>
            <person name="Becker A."/>
            <person name="Gohl D.M."/>
            <person name="Silverstein K.A.T."/>
            <person name="Koren S."/>
            <person name="Bechman K.B."/>
            <person name="Herman A."/>
            <person name="Abrahante J.E."/>
            <person name="Garbe J."/>
        </authorList>
    </citation>
    <scope>NUCLEOTIDE SEQUENCE</scope>
    <source>
        <strain evidence="2">Duluth1</strain>
        <tissue evidence="2">Whole animal</tissue>
    </source>
</reference>
<protein>
    <submittedName>
        <fullName evidence="2">Uncharacterized protein</fullName>
    </submittedName>
</protein>
<feature type="region of interest" description="Disordered" evidence="1">
    <location>
        <begin position="67"/>
        <end position="89"/>
    </location>
</feature>
<reference evidence="2" key="1">
    <citation type="journal article" date="2019" name="bioRxiv">
        <title>The Genome of the Zebra Mussel, Dreissena polymorpha: A Resource for Invasive Species Research.</title>
        <authorList>
            <person name="McCartney M.A."/>
            <person name="Auch B."/>
            <person name="Kono T."/>
            <person name="Mallez S."/>
            <person name="Zhang Y."/>
            <person name="Obille A."/>
            <person name="Becker A."/>
            <person name="Abrahante J.E."/>
            <person name="Garbe J."/>
            <person name="Badalamenti J.P."/>
            <person name="Herman A."/>
            <person name="Mangelson H."/>
            <person name="Liachko I."/>
            <person name="Sullivan S."/>
            <person name="Sone E.D."/>
            <person name="Koren S."/>
            <person name="Silverstein K.A.T."/>
            <person name="Beckman K.B."/>
            <person name="Gohl D.M."/>
        </authorList>
    </citation>
    <scope>NUCLEOTIDE SEQUENCE</scope>
    <source>
        <strain evidence="2">Duluth1</strain>
        <tissue evidence="2">Whole animal</tissue>
    </source>
</reference>
<proteinExistence type="predicted"/>
<dbReference type="Proteomes" id="UP000828390">
    <property type="component" value="Unassembled WGS sequence"/>
</dbReference>
<sequence>MKNKQPSVDLFATYAKNYNQYKKNTTSYQQKVEYIKSLYEVRRLLDILAWRFQRPFTRSKVKVTVTSKKKKKKKSDKLSFIQNCTRSRA</sequence>
<feature type="compositionally biased region" description="Polar residues" evidence="1">
    <location>
        <begin position="80"/>
        <end position="89"/>
    </location>
</feature>